<protein>
    <submittedName>
        <fullName evidence="2">SJCHGC09604 protein</fullName>
    </submittedName>
</protein>
<sequence length="192" mass="21353">VAQYAAALALQQQQQQSLKRNYPVTTTSLSPNSNSSTPSVSTAGYNSPNSNYRGLSNGHSMPPGHHPTPLSPTSSSSHNDSPNFNGPNSVMNNNSNIPQAAHLQHTAGSPTSSFPMSNRHNNLNLPNYNHHTNHVSGHHLHHSHHSHHHHHGQWGFYHQSVDKTIYHNHRYKIFMPVNILSYKFVYGQKSTI</sequence>
<dbReference type="EMBL" id="AY812227">
    <property type="protein sequence ID" value="AAX28116.2"/>
    <property type="molecule type" value="mRNA"/>
</dbReference>
<feature type="non-terminal residue" evidence="2">
    <location>
        <position position="1"/>
    </location>
</feature>
<reference evidence="2" key="1">
    <citation type="journal article" date="2006" name="PLoS Pathog.">
        <title>New perspectives on host-parasite interplay by comparative transcriptomic and proteomic analyses of Schistosoma japonicum.</title>
        <authorList>
            <person name="Liu F."/>
            <person name="Lu J."/>
            <person name="Hu W."/>
            <person name="Wang S.Y."/>
            <person name="Cui S.J."/>
            <person name="Chi M."/>
            <person name="Yan Q."/>
            <person name="Wang X.R."/>
            <person name="Song H.D."/>
            <person name="Xu X.N."/>
            <person name="Wang J.J."/>
            <person name="Zhang X.L."/>
            <person name="Zhang X."/>
            <person name="Wang Z.Q."/>
            <person name="Xue C.L."/>
            <person name="Brindley P.J."/>
            <person name="McManus D.P."/>
            <person name="Yang P.Y."/>
            <person name="Feng Z."/>
            <person name="Chen Z."/>
            <person name="Han Z.G."/>
        </authorList>
    </citation>
    <scope>NUCLEOTIDE SEQUENCE</scope>
</reference>
<feature type="compositionally biased region" description="Low complexity" evidence="1">
    <location>
        <begin position="23"/>
        <end position="42"/>
    </location>
</feature>
<dbReference type="AlphaFoldDB" id="Q5BWV9"/>
<organism evidence="2">
    <name type="scientific">Schistosoma japonicum</name>
    <name type="common">Blood fluke</name>
    <dbReference type="NCBI Taxonomy" id="6182"/>
    <lineage>
        <taxon>Eukaryota</taxon>
        <taxon>Metazoa</taxon>
        <taxon>Spiralia</taxon>
        <taxon>Lophotrochozoa</taxon>
        <taxon>Platyhelminthes</taxon>
        <taxon>Trematoda</taxon>
        <taxon>Digenea</taxon>
        <taxon>Strigeidida</taxon>
        <taxon>Schistosomatoidea</taxon>
        <taxon>Schistosomatidae</taxon>
        <taxon>Schistosoma</taxon>
    </lineage>
</organism>
<feature type="region of interest" description="Disordered" evidence="1">
    <location>
        <begin position="13"/>
        <end position="96"/>
    </location>
</feature>
<evidence type="ECO:0000256" key="1">
    <source>
        <dbReference type="SAM" id="MobiDB-lite"/>
    </source>
</evidence>
<accession>Q5BWV9</accession>
<evidence type="ECO:0000313" key="2">
    <source>
        <dbReference type="EMBL" id="AAX28116.2"/>
    </source>
</evidence>
<proteinExistence type="evidence at transcript level"/>
<feature type="non-terminal residue" evidence="2">
    <location>
        <position position="192"/>
    </location>
</feature>
<feature type="compositionally biased region" description="Low complexity" evidence="1">
    <location>
        <begin position="71"/>
        <end position="96"/>
    </location>
</feature>
<name>Q5BWV9_SCHJA</name>
<feature type="compositionally biased region" description="Polar residues" evidence="1">
    <location>
        <begin position="43"/>
        <end position="59"/>
    </location>
</feature>